<accession>F8B3P4</accession>
<name>F8B3P4_9ACTN</name>
<feature type="compositionally biased region" description="Low complexity" evidence="1">
    <location>
        <begin position="170"/>
        <end position="182"/>
    </location>
</feature>
<feature type="region of interest" description="Disordered" evidence="1">
    <location>
        <begin position="158"/>
        <end position="186"/>
    </location>
</feature>
<organism evidence="2 3">
    <name type="scientific">Candidatus Protofrankia datiscae</name>
    <dbReference type="NCBI Taxonomy" id="2716812"/>
    <lineage>
        <taxon>Bacteria</taxon>
        <taxon>Bacillati</taxon>
        <taxon>Actinomycetota</taxon>
        <taxon>Actinomycetes</taxon>
        <taxon>Frankiales</taxon>
        <taxon>Frankiaceae</taxon>
        <taxon>Protofrankia</taxon>
    </lineage>
</organism>
<protein>
    <submittedName>
        <fullName evidence="2">Uncharacterized protein</fullName>
    </submittedName>
</protein>
<sequence>MRILCFLCWMRGAGSERSPDGHDSVTYDYMADALVEHHRRHDHYGRPAGQQVRTQGGRYGAPARRTALFEPGGERAQHPGRAEGPEPAWRAHHSVPAATWVHTGEPSRRCRGGAGPGRRPPGPVIGRGQDAPVAEHNENSARRASDGVPQHLHRIPAGSRAVADAAGDPGAFSGPSTSSGPGASSGIGIGHVMGSVDGDVETVRVGPCLRALPAATITVVSSVHQVT</sequence>
<evidence type="ECO:0000256" key="1">
    <source>
        <dbReference type="SAM" id="MobiDB-lite"/>
    </source>
</evidence>
<proteinExistence type="predicted"/>
<gene>
    <name evidence="2" type="ordered locus">FsymDg_0314</name>
</gene>
<reference evidence="2 3" key="1">
    <citation type="submission" date="2011-05" db="EMBL/GenBank/DDBJ databases">
        <title>Complete sequence of chromosome of Frankia symbiont of Datisca glomerata.</title>
        <authorList>
            <consortium name="US DOE Joint Genome Institute"/>
            <person name="Lucas S."/>
            <person name="Han J."/>
            <person name="Lapidus A."/>
            <person name="Cheng J.-F."/>
            <person name="Goodwin L."/>
            <person name="Pitluck S."/>
            <person name="Peters L."/>
            <person name="Mikhailova N."/>
            <person name="Chertkov O."/>
            <person name="Teshima H."/>
            <person name="Han C."/>
            <person name="Tapia R."/>
            <person name="Land M."/>
            <person name="Hauser L."/>
            <person name="Kyrpides N."/>
            <person name="Ivanova N."/>
            <person name="Pagani I."/>
            <person name="Berry A."/>
            <person name="Pawlowski K."/>
            <person name="Persson T."/>
            <person name="Vanden Heuvel B."/>
            <person name="Benson D."/>
            <person name="Woyke T."/>
        </authorList>
    </citation>
    <scope>NUCLEOTIDE SEQUENCE [LARGE SCALE GENOMIC DNA]</scope>
    <source>
        <strain evidence="3">4085684</strain>
    </source>
</reference>
<dbReference type="AlphaFoldDB" id="F8B3P4"/>
<dbReference type="EMBL" id="CP002801">
    <property type="protein sequence ID" value="AEH07885.1"/>
    <property type="molecule type" value="Genomic_DNA"/>
</dbReference>
<dbReference type="KEGG" id="fsy:FsymDg_0314"/>
<keyword evidence="3" id="KW-1185">Reference proteome</keyword>
<feature type="region of interest" description="Disordered" evidence="1">
    <location>
        <begin position="102"/>
        <end position="131"/>
    </location>
</feature>
<evidence type="ECO:0000313" key="3">
    <source>
        <dbReference type="Proteomes" id="UP000001549"/>
    </source>
</evidence>
<dbReference type="HOGENOM" id="CLU_1218321_0_0_11"/>
<dbReference type="Proteomes" id="UP000001549">
    <property type="component" value="Chromosome"/>
</dbReference>
<evidence type="ECO:0000313" key="2">
    <source>
        <dbReference type="EMBL" id="AEH07885.1"/>
    </source>
</evidence>